<keyword evidence="3" id="KW-0732">Signal</keyword>
<evidence type="ECO:0000313" key="4">
    <source>
        <dbReference type="EMBL" id="MFC7615704.1"/>
    </source>
</evidence>
<keyword evidence="2" id="KW-0812">Transmembrane</keyword>
<reference evidence="5" key="1">
    <citation type="journal article" date="2019" name="Int. J. Syst. Evol. Microbiol.">
        <title>The Global Catalogue of Microorganisms (GCM) 10K type strain sequencing project: providing services to taxonomists for standard genome sequencing and annotation.</title>
        <authorList>
            <consortium name="The Broad Institute Genomics Platform"/>
            <consortium name="The Broad Institute Genome Sequencing Center for Infectious Disease"/>
            <person name="Wu L."/>
            <person name="Ma J."/>
        </authorList>
    </citation>
    <scope>NUCLEOTIDE SEQUENCE [LARGE SCALE GENOMIC DNA]</scope>
    <source>
        <strain evidence="5">JCM 17695</strain>
    </source>
</reference>
<gene>
    <name evidence="4" type="ORF">ACFQV2_21595</name>
</gene>
<dbReference type="Proteomes" id="UP001596512">
    <property type="component" value="Unassembled WGS sequence"/>
</dbReference>
<sequence>MVTPSRVGAVAVVVGALCMLPTVALAQGAVEDPRATQHTGNVAFEPGERDDCPTLWPGSHGVNLTDSDPSEQYIDVLTIPSGIEVVGVIVKGGDKYNKYDAADLGALPWLDLYSPLNKGGNIPAVSHWFACAVEDDTTTTTTTTTIGETTTTTTSPGQTTTTSPGETTTDTTSPAVTTTTDATAPGSGDDDDLAETGANPGWLLITGLLLLLAGGLALFSPRIRAAIARR</sequence>
<organism evidence="4 5">
    <name type="scientific">Actinokineospora soli</name>
    <dbReference type="NCBI Taxonomy" id="1048753"/>
    <lineage>
        <taxon>Bacteria</taxon>
        <taxon>Bacillati</taxon>
        <taxon>Actinomycetota</taxon>
        <taxon>Actinomycetes</taxon>
        <taxon>Pseudonocardiales</taxon>
        <taxon>Pseudonocardiaceae</taxon>
        <taxon>Actinokineospora</taxon>
    </lineage>
</organism>
<evidence type="ECO:0000256" key="1">
    <source>
        <dbReference type="SAM" id="MobiDB-lite"/>
    </source>
</evidence>
<evidence type="ECO:0000256" key="3">
    <source>
        <dbReference type="SAM" id="SignalP"/>
    </source>
</evidence>
<keyword evidence="2" id="KW-1133">Transmembrane helix</keyword>
<comment type="caution">
    <text evidence="4">The sequence shown here is derived from an EMBL/GenBank/DDBJ whole genome shotgun (WGS) entry which is preliminary data.</text>
</comment>
<evidence type="ECO:0000313" key="5">
    <source>
        <dbReference type="Proteomes" id="UP001596512"/>
    </source>
</evidence>
<keyword evidence="5" id="KW-1185">Reference proteome</keyword>
<protein>
    <recommendedName>
        <fullName evidence="6">LPXTG-motif cell wall anchor domain-containing protein</fullName>
    </recommendedName>
</protein>
<evidence type="ECO:0000256" key="2">
    <source>
        <dbReference type="SAM" id="Phobius"/>
    </source>
</evidence>
<proteinExistence type="predicted"/>
<keyword evidence="2" id="KW-0472">Membrane</keyword>
<feature type="region of interest" description="Disordered" evidence="1">
    <location>
        <begin position="142"/>
        <end position="194"/>
    </location>
</feature>
<name>A0ABW2TR95_9PSEU</name>
<feature type="signal peptide" evidence="3">
    <location>
        <begin position="1"/>
        <end position="26"/>
    </location>
</feature>
<feature type="chain" id="PRO_5046636090" description="LPXTG-motif cell wall anchor domain-containing protein" evidence="3">
    <location>
        <begin position="27"/>
        <end position="230"/>
    </location>
</feature>
<dbReference type="EMBL" id="JBHTEY010000004">
    <property type="protein sequence ID" value="MFC7615704.1"/>
    <property type="molecule type" value="Genomic_DNA"/>
</dbReference>
<evidence type="ECO:0008006" key="6">
    <source>
        <dbReference type="Google" id="ProtNLM"/>
    </source>
</evidence>
<feature type="transmembrane region" description="Helical" evidence="2">
    <location>
        <begin position="201"/>
        <end position="220"/>
    </location>
</feature>
<accession>A0ABW2TR95</accession>
<feature type="compositionally biased region" description="Low complexity" evidence="1">
    <location>
        <begin position="142"/>
        <end position="187"/>
    </location>
</feature>